<protein>
    <submittedName>
        <fullName evidence="1">Uncharacterized protein</fullName>
    </submittedName>
</protein>
<name>A0A9X9WWV2_9PROT</name>
<evidence type="ECO:0000313" key="2">
    <source>
        <dbReference type="Proteomes" id="UP001138751"/>
    </source>
</evidence>
<dbReference type="AlphaFoldDB" id="A0A9X9WWV2"/>
<dbReference type="RefSeq" id="WP_211862008.1">
    <property type="nucleotide sequence ID" value="NZ_JAAEDM010000023.1"/>
</dbReference>
<comment type="caution">
    <text evidence="1">The sequence shown here is derived from an EMBL/GenBank/DDBJ whole genome shotgun (WGS) entry which is preliminary data.</text>
</comment>
<keyword evidence="2" id="KW-1185">Reference proteome</keyword>
<accession>A0A9X9WWV2</accession>
<dbReference type="EMBL" id="JAAEDM010000023">
    <property type="protein sequence ID" value="MBR0671631.1"/>
    <property type="molecule type" value="Genomic_DNA"/>
</dbReference>
<sequence length="108" mass="12085">MQIKVVVDGTLSETMEFPETILAAPEPRCLLSTRDLLHYVPEYLWSLLNDATKPRAEREGCAKRRIAERLMVGGQVTESTIHDDRYDLSVRTATGHGVGIGFYGRPLP</sequence>
<reference evidence="1" key="1">
    <citation type="submission" date="2020-01" db="EMBL/GenBank/DDBJ databases">
        <authorList>
            <person name="Rat A."/>
        </authorList>
    </citation>
    <scope>NUCLEOTIDE SEQUENCE</scope>
    <source>
        <strain evidence="1">LMG 31231</strain>
    </source>
</reference>
<evidence type="ECO:0000313" key="1">
    <source>
        <dbReference type="EMBL" id="MBR0671631.1"/>
    </source>
</evidence>
<organism evidence="1 2">
    <name type="scientific">Neoroseomonas soli</name>
    <dbReference type="NCBI Taxonomy" id="1081025"/>
    <lineage>
        <taxon>Bacteria</taxon>
        <taxon>Pseudomonadati</taxon>
        <taxon>Pseudomonadota</taxon>
        <taxon>Alphaproteobacteria</taxon>
        <taxon>Acetobacterales</taxon>
        <taxon>Acetobacteraceae</taxon>
        <taxon>Neoroseomonas</taxon>
    </lineage>
</organism>
<gene>
    <name evidence="1" type="ORF">GXW76_10650</name>
</gene>
<reference evidence="1" key="2">
    <citation type="journal article" date="2021" name="Syst. Appl. Microbiol.">
        <title>Roseomonas hellenica sp. nov., isolated from roots of wild-growing Alkanna tinctoria.</title>
        <authorList>
            <person name="Rat A."/>
            <person name="Naranjo H.D."/>
            <person name="Lebbe L."/>
            <person name="Cnockaert M."/>
            <person name="Krigas N."/>
            <person name="Grigoriadou K."/>
            <person name="Maloupa E."/>
            <person name="Willems A."/>
        </authorList>
    </citation>
    <scope>NUCLEOTIDE SEQUENCE</scope>
    <source>
        <strain evidence="1">LMG 31231</strain>
    </source>
</reference>
<proteinExistence type="predicted"/>
<dbReference type="Proteomes" id="UP001138751">
    <property type="component" value="Unassembled WGS sequence"/>
</dbReference>